<dbReference type="InterPro" id="IPR011782">
    <property type="entry name" value="Pept_S1C_Do"/>
</dbReference>
<dbReference type="PANTHER" id="PTHR22939">
    <property type="entry name" value="SERINE PROTEASE FAMILY S1C HTRA-RELATED"/>
    <property type="match status" value="1"/>
</dbReference>
<name>A0ABV0ECC4_9BURK</name>
<dbReference type="CDD" id="cd10839">
    <property type="entry name" value="cpPDZ1_DegP-like"/>
    <property type="match status" value="1"/>
</dbReference>
<evidence type="ECO:0000256" key="11">
    <source>
        <dbReference type="ARBA" id="ARBA00022825"/>
    </source>
</evidence>
<dbReference type="Pfam" id="PF13180">
    <property type="entry name" value="PDZ_2"/>
    <property type="match status" value="1"/>
</dbReference>
<evidence type="ECO:0000259" key="15">
    <source>
        <dbReference type="PROSITE" id="PS50106"/>
    </source>
</evidence>
<gene>
    <name evidence="16" type="ORF">V6E02_03715</name>
</gene>
<keyword evidence="7 14" id="KW-0732">Signal</keyword>
<dbReference type="Pfam" id="PF17820">
    <property type="entry name" value="PDZ_6"/>
    <property type="match status" value="1"/>
</dbReference>
<dbReference type="EMBL" id="JBAJEX010000002">
    <property type="protein sequence ID" value="MEO1766320.1"/>
    <property type="molecule type" value="Genomic_DNA"/>
</dbReference>
<keyword evidence="9" id="KW-0574">Periplasm</keyword>
<evidence type="ECO:0000256" key="1">
    <source>
        <dbReference type="ARBA" id="ARBA00001772"/>
    </source>
</evidence>
<comment type="similarity">
    <text evidence="3">Belongs to the peptidase S1C family.</text>
</comment>
<evidence type="ECO:0000256" key="10">
    <source>
        <dbReference type="ARBA" id="ARBA00022801"/>
    </source>
</evidence>
<dbReference type="EC" id="3.4.21.107" evidence="4"/>
<keyword evidence="6" id="KW-0645">Protease</keyword>
<comment type="subcellular location">
    <subcellularLocation>
        <location evidence="2">Periplasm</location>
    </subcellularLocation>
</comment>
<dbReference type="Gene3D" id="2.30.42.10">
    <property type="match status" value="2"/>
</dbReference>
<keyword evidence="12" id="KW-0346">Stress response</keyword>
<sequence>MSRLLVKTAALLAVLFPLAACSQPASSGAAAPRNEVPATSAPAPSTVVALPDFSALVEKEGPAVVNISTTQKIRGRAFPGFPGLDPDDPFYDFFRRFMPPVPNGPQEFETHSLGSGFIISPDGYILTNAHVVDNATEVVVKLTDKRTFKAKIVGKDRRTDVALLKIDAKNLPTVPIGDPNKLKVGEWVVAIGSPYGFENSVTAGIVSAKGRNLPGDGYVPFIQTDVAVNPGNSGGPLFNMRGEVVGINAQIYSRTGGYMGLSFAIPIDVAMDVANQLKGTGKVSRGKLGVVIQEVTPDLAASFGLKEAKGAVVSQVEPGSAAEKAGIQPGDVILKFDGKDVPDSATLPRMVGAAKPGAKVKIEVWRDRRVKELTLTLGEWDDSAMATDEGEAQGEQSGRLGVGVTNLNAQQKARLKVSHGVLVQSVSGPAERAGVQPGDVILAVNSEPVRDVDHFAKLMKQNEGAKVLALLLQRGDRRLFVPVRVGD</sequence>
<keyword evidence="17" id="KW-1185">Reference proteome</keyword>
<accession>A0ABV0ECC4</accession>
<dbReference type="InterPro" id="IPR036034">
    <property type="entry name" value="PDZ_sf"/>
</dbReference>
<evidence type="ECO:0000256" key="13">
    <source>
        <dbReference type="ARBA" id="ARBA00032850"/>
    </source>
</evidence>
<dbReference type="Proteomes" id="UP001482231">
    <property type="component" value="Unassembled WGS sequence"/>
</dbReference>
<evidence type="ECO:0000256" key="3">
    <source>
        <dbReference type="ARBA" id="ARBA00010541"/>
    </source>
</evidence>
<dbReference type="PRINTS" id="PR00834">
    <property type="entry name" value="PROTEASES2C"/>
</dbReference>
<evidence type="ECO:0000256" key="7">
    <source>
        <dbReference type="ARBA" id="ARBA00022729"/>
    </source>
</evidence>
<dbReference type="RefSeq" id="WP_347307288.1">
    <property type="nucleotide sequence ID" value="NZ_JBAJEX010000002.1"/>
</dbReference>
<evidence type="ECO:0000313" key="17">
    <source>
        <dbReference type="Proteomes" id="UP001482231"/>
    </source>
</evidence>
<feature type="signal peptide" evidence="14">
    <location>
        <begin position="1"/>
        <end position="19"/>
    </location>
</feature>
<dbReference type="NCBIfam" id="TIGR02037">
    <property type="entry name" value="degP_htrA_DO"/>
    <property type="match status" value="1"/>
</dbReference>
<dbReference type="SUPFAM" id="SSF50156">
    <property type="entry name" value="PDZ domain-like"/>
    <property type="match status" value="2"/>
</dbReference>
<dbReference type="SUPFAM" id="SSF50494">
    <property type="entry name" value="Trypsin-like serine proteases"/>
    <property type="match status" value="1"/>
</dbReference>
<protein>
    <recommendedName>
        <fullName evidence="5">Probable periplasmic serine endoprotease DegP-like</fullName>
        <ecNumber evidence="4">3.4.21.107</ecNumber>
    </recommendedName>
    <alternativeName>
        <fullName evidence="13">Protease Do</fullName>
    </alternativeName>
</protein>
<feature type="chain" id="PRO_5047221805" description="Probable periplasmic serine endoprotease DegP-like" evidence="14">
    <location>
        <begin position="20"/>
        <end position="487"/>
    </location>
</feature>
<dbReference type="Pfam" id="PF13365">
    <property type="entry name" value="Trypsin_2"/>
    <property type="match status" value="1"/>
</dbReference>
<comment type="caution">
    <text evidence="16">The sequence shown here is derived from an EMBL/GenBank/DDBJ whole genome shotgun (WGS) entry which is preliminary data.</text>
</comment>
<dbReference type="PANTHER" id="PTHR22939:SF130">
    <property type="entry name" value="PERIPLASMIC SERINE ENDOPROTEASE DEGP-LIKE-RELATED"/>
    <property type="match status" value="1"/>
</dbReference>
<dbReference type="Gene3D" id="2.40.10.120">
    <property type="match status" value="1"/>
</dbReference>
<evidence type="ECO:0000313" key="16">
    <source>
        <dbReference type="EMBL" id="MEO1766320.1"/>
    </source>
</evidence>
<dbReference type="InterPro" id="IPR001478">
    <property type="entry name" value="PDZ"/>
</dbReference>
<keyword evidence="10" id="KW-0378">Hydrolase</keyword>
<dbReference type="InterPro" id="IPR001940">
    <property type="entry name" value="Peptidase_S1C"/>
</dbReference>
<evidence type="ECO:0000256" key="14">
    <source>
        <dbReference type="SAM" id="SignalP"/>
    </source>
</evidence>
<evidence type="ECO:0000256" key="2">
    <source>
        <dbReference type="ARBA" id="ARBA00004418"/>
    </source>
</evidence>
<evidence type="ECO:0000256" key="12">
    <source>
        <dbReference type="ARBA" id="ARBA00023016"/>
    </source>
</evidence>
<dbReference type="PROSITE" id="PS50106">
    <property type="entry name" value="PDZ"/>
    <property type="match status" value="2"/>
</dbReference>
<evidence type="ECO:0000256" key="5">
    <source>
        <dbReference type="ARBA" id="ARBA00013958"/>
    </source>
</evidence>
<feature type="domain" description="PDZ" evidence="15">
    <location>
        <begin position="282"/>
        <end position="368"/>
    </location>
</feature>
<evidence type="ECO:0000256" key="8">
    <source>
        <dbReference type="ARBA" id="ARBA00022737"/>
    </source>
</evidence>
<evidence type="ECO:0000256" key="4">
    <source>
        <dbReference type="ARBA" id="ARBA00013035"/>
    </source>
</evidence>
<feature type="domain" description="PDZ" evidence="15">
    <location>
        <begin position="389"/>
        <end position="476"/>
    </location>
</feature>
<dbReference type="InterPro" id="IPR041489">
    <property type="entry name" value="PDZ_6"/>
</dbReference>
<evidence type="ECO:0000256" key="9">
    <source>
        <dbReference type="ARBA" id="ARBA00022764"/>
    </source>
</evidence>
<reference evidence="16 17" key="1">
    <citation type="submission" date="2024-02" db="EMBL/GenBank/DDBJ databases">
        <title>New thermophilic sulfur-oxidizing bacteria from a hot springs of the Uzon caldera (Kamchatka, Russia).</title>
        <authorList>
            <person name="Dukat A.M."/>
            <person name="Elcheninov A.G."/>
            <person name="Frolov E.N."/>
        </authorList>
    </citation>
    <scope>NUCLEOTIDE SEQUENCE [LARGE SCALE GENOMIC DNA]</scope>
    <source>
        <strain evidence="16 17">AK1</strain>
    </source>
</reference>
<organism evidence="16 17">
    <name type="scientific">Thiobacter aerophilum</name>
    <dbReference type="NCBI Taxonomy" id="3121275"/>
    <lineage>
        <taxon>Bacteria</taxon>
        <taxon>Pseudomonadati</taxon>
        <taxon>Pseudomonadota</taxon>
        <taxon>Betaproteobacteria</taxon>
        <taxon>Burkholderiales</taxon>
        <taxon>Thiobacteraceae</taxon>
        <taxon>Thiobacter</taxon>
    </lineage>
</organism>
<comment type="catalytic activity">
    <reaction evidence="1">
        <text>Acts on substrates that are at least partially unfolded. The cleavage site P1 residue is normally between a pair of hydrophobic residues, such as Val-|-Val.</text>
        <dbReference type="EC" id="3.4.21.107"/>
    </reaction>
</comment>
<evidence type="ECO:0000256" key="6">
    <source>
        <dbReference type="ARBA" id="ARBA00022670"/>
    </source>
</evidence>
<keyword evidence="11" id="KW-0720">Serine protease</keyword>
<keyword evidence="8" id="KW-0677">Repeat</keyword>
<dbReference type="InterPro" id="IPR009003">
    <property type="entry name" value="Peptidase_S1_PA"/>
</dbReference>
<dbReference type="SMART" id="SM00228">
    <property type="entry name" value="PDZ"/>
    <property type="match status" value="2"/>
</dbReference>
<proteinExistence type="inferred from homology"/>